<keyword evidence="3" id="KW-0479">Metal-binding</keyword>
<dbReference type="Pfam" id="PF07998">
    <property type="entry name" value="Peptidase_M54"/>
    <property type="match status" value="1"/>
</dbReference>
<organism evidence="8 9">
    <name type="scientific">Chitinophaga flava</name>
    <dbReference type="NCBI Taxonomy" id="2259036"/>
    <lineage>
        <taxon>Bacteria</taxon>
        <taxon>Pseudomonadati</taxon>
        <taxon>Bacteroidota</taxon>
        <taxon>Chitinophagia</taxon>
        <taxon>Chitinophagales</taxon>
        <taxon>Chitinophagaceae</taxon>
        <taxon>Chitinophaga</taxon>
    </lineage>
</organism>
<evidence type="ECO:0000256" key="7">
    <source>
        <dbReference type="SAM" id="SignalP"/>
    </source>
</evidence>
<evidence type="ECO:0000256" key="4">
    <source>
        <dbReference type="ARBA" id="ARBA00022801"/>
    </source>
</evidence>
<dbReference type="GO" id="GO:0006508">
    <property type="term" value="P:proteolysis"/>
    <property type="evidence" value="ECO:0007669"/>
    <property type="project" value="UniProtKB-KW"/>
</dbReference>
<evidence type="ECO:0000256" key="6">
    <source>
        <dbReference type="ARBA" id="ARBA00023049"/>
    </source>
</evidence>
<comment type="cofactor">
    <cofactor evidence="1">
        <name>Zn(2+)</name>
        <dbReference type="ChEBI" id="CHEBI:29105"/>
    </cofactor>
</comment>
<keyword evidence="9" id="KW-1185">Reference proteome</keyword>
<dbReference type="PANTHER" id="PTHR15910:SF1">
    <property type="entry name" value="ARCHAEMETZINCIN-2"/>
    <property type="match status" value="1"/>
</dbReference>
<reference evidence="8 9" key="1">
    <citation type="submission" date="2018-05" db="EMBL/GenBank/DDBJ databases">
        <title>Chitinophaga sp. K3CV102501T nov., isolated from isolated from a monsoon evergreen broad-leaved forest soil.</title>
        <authorList>
            <person name="Lv Y."/>
        </authorList>
    </citation>
    <scope>NUCLEOTIDE SEQUENCE [LARGE SCALE GENOMIC DNA]</scope>
    <source>
        <strain evidence="8 9">GDMCC 1.1325</strain>
    </source>
</reference>
<evidence type="ECO:0000256" key="1">
    <source>
        <dbReference type="ARBA" id="ARBA00001947"/>
    </source>
</evidence>
<keyword evidence="7" id="KW-0732">Signal</keyword>
<accession>A0A365Y187</accession>
<dbReference type="RefSeq" id="WP_113614972.1">
    <property type="nucleotide sequence ID" value="NZ_QFFJ01000001.1"/>
</dbReference>
<keyword evidence="4" id="KW-0378">Hydrolase</keyword>
<dbReference type="PROSITE" id="PS51257">
    <property type="entry name" value="PROKAR_LIPOPROTEIN"/>
    <property type="match status" value="1"/>
</dbReference>
<dbReference type="Gene3D" id="3.40.390.10">
    <property type="entry name" value="Collagenase (Catalytic Domain)"/>
    <property type="match status" value="1"/>
</dbReference>
<gene>
    <name evidence="8" type="ORF">DF182_07235</name>
</gene>
<dbReference type="PANTHER" id="PTHR15910">
    <property type="entry name" value="ARCHAEMETZINCIN"/>
    <property type="match status" value="1"/>
</dbReference>
<feature type="chain" id="PRO_5016967058" evidence="7">
    <location>
        <begin position="26"/>
        <end position="301"/>
    </location>
</feature>
<evidence type="ECO:0000256" key="5">
    <source>
        <dbReference type="ARBA" id="ARBA00022833"/>
    </source>
</evidence>
<dbReference type="InterPro" id="IPR012962">
    <property type="entry name" value="Pept_M54_archaemetzincn"/>
</dbReference>
<evidence type="ECO:0000313" key="8">
    <source>
        <dbReference type="EMBL" id="RBL92373.1"/>
    </source>
</evidence>
<dbReference type="SUPFAM" id="SSF55486">
    <property type="entry name" value="Metalloproteases ('zincins'), catalytic domain"/>
    <property type="match status" value="1"/>
</dbReference>
<dbReference type="Proteomes" id="UP000253410">
    <property type="component" value="Unassembled WGS sequence"/>
</dbReference>
<keyword evidence="2 8" id="KW-0645">Protease</keyword>
<feature type="signal peptide" evidence="7">
    <location>
        <begin position="1"/>
        <end position="25"/>
    </location>
</feature>
<dbReference type="AlphaFoldDB" id="A0A365Y187"/>
<keyword evidence="6" id="KW-0482">Metalloprotease</keyword>
<evidence type="ECO:0000256" key="2">
    <source>
        <dbReference type="ARBA" id="ARBA00022670"/>
    </source>
</evidence>
<protein>
    <submittedName>
        <fullName evidence="8">Zn-dependent protease</fullName>
    </submittedName>
</protein>
<dbReference type="InterPro" id="IPR024079">
    <property type="entry name" value="MetalloPept_cat_dom_sf"/>
</dbReference>
<sequence>MRFSRPSIICTKTILLLLLSSFLSCHNRKEKNPMHYFDAIAANDIKMGKPREGEWLFRHKEKGQTFEAYKKCRLVKPTQDKSVLYLLPVGDFTELQQKALLATRQYTAIFFQLKTVLLPPVSDKTVPSFAMRQEEDGHMQLLAPYLLDSLLKGKIPQDGIALHAISAQDLYPQNDWNYVFGLASYVDSVGITSIYRLQNQQLDTANFKLCLRRLMKITSHEIGHILSLRHCIYAKCRMNGTNSLDETDQTPARLCSECQRKLFYNIGYDNVQRLKQLIHFCQDNGLENDAAVFKTDLDAIE</sequence>
<dbReference type="OrthoDB" id="9784246at2"/>
<dbReference type="GO" id="GO:0008237">
    <property type="term" value="F:metallopeptidase activity"/>
    <property type="evidence" value="ECO:0007669"/>
    <property type="project" value="UniProtKB-KW"/>
</dbReference>
<comment type="caution">
    <text evidence="8">The sequence shown here is derived from an EMBL/GenBank/DDBJ whole genome shotgun (WGS) entry which is preliminary data.</text>
</comment>
<dbReference type="CDD" id="cd11375">
    <property type="entry name" value="Peptidase_M54"/>
    <property type="match status" value="1"/>
</dbReference>
<dbReference type="EMBL" id="QFFJ01000001">
    <property type="protein sequence ID" value="RBL92373.1"/>
    <property type="molecule type" value="Genomic_DNA"/>
</dbReference>
<name>A0A365Y187_9BACT</name>
<dbReference type="GO" id="GO:0046872">
    <property type="term" value="F:metal ion binding"/>
    <property type="evidence" value="ECO:0007669"/>
    <property type="project" value="UniProtKB-KW"/>
</dbReference>
<evidence type="ECO:0000256" key="3">
    <source>
        <dbReference type="ARBA" id="ARBA00022723"/>
    </source>
</evidence>
<keyword evidence="5" id="KW-0862">Zinc</keyword>
<proteinExistence type="predicted"/>
<evidence type="ECO:0000313" key="9">
    <source>
        <dbReference type="Proteomes" id="UP000253410"/>
    </source>
</evidence>